<name>A0A2I1H2C7_9GLOM</name>
<gene>
    <name evidence="2" type="ORF">RhiirA4_471051</name>
</gene>
<keyword evidence="3" id="KW-1185">Reference proteome</keyword>
<protein>
    <submittedName>
        <fullName evidence="2">Uncharacterized protein</fullName>
    </submittedName>
</protein>
<evidence type="ECO:0000313" key="2">
    <source>
        <dbReference type="EMBL" id="PKY53045.1"/>
    </source>
</evidence>
<feature type="compositionally biased region" description="Basic and acidic residues" evidence="1">
    <location>
        <begin position="29"/>
        <end position="43"/>
    </location>
</feature>
<reference evidence="2 3" key="1">
    <citation type="submission" date="2015-10" db="EMBL/GenBank/DDBJ databases">
        <title>Genome analyses suggest a sexual origin of heterokaryosis in a supposedly ancient asexual fungus.</title>
        <authorList>
            <person name="Ropars J."/>
            <person name="Sedzielewska K."/>
            <person name="Noel J."/>
            <person name="Charron P."/>
            <person name="Farinelli L."/>
            <person name="Marton T."/>
            <person name="Kruger M."/>
            <person name="Pelin A."/>
            <person name="Brachmann A."/>
            <person name="Corradi N."/>
        </authorList>
    </citation>
    <scope>NUCLEOTIDE SEQUENCE [LARGE SCALE GENOMIC DNA]</scope>
    <source>
        <strain evidence="2 3">A4</strain>
    </source>
</reference>
<feature type="region of interest" description="Disordered" evidence="1">
    <location>
        <begin position="24"/>
        <end position="43"/>
    </location>
</feature>
<organism evidence="2 3">
    <name type="scientific">Rhizophagus irregularis</name>
    <dbReference type="NCBI Taxonomy" id="588596"/>
    <lineage>
        <taxon>Eukaryota</taxon>
        <taxon>Fungi</taxon>
        <taxon>Fungi incertae sedis</taxon>
        <taxon>Mucoromycota</taxon>
        <taxon>Glomeromycotina</taxon>
        <taxon>Glomeromycetes</taxon>
        <taxon>Glomerales</taxon>
        <taxon>Glomeraceae</taxon>
        <taxon>Rhizophagus</taxon>
    </lineage>
</organism>
<proteinExistence type="predicted"/>
<sequence length="75" mass="8789">MESEYKITEYTYRFLKEAEKVFHSGTRSGENRPERATKGRKVSDKEEYFLERNKTTFLGKFEAAERTAEEGARDG</sequence>
<dbReference type="Proteomes" id="UP000234323">
    <property type="component" value="Unassembled WGS sequence"/>
</dbReference>
<dbReference type="EMBL" id="LLXI01001316">
    <property type="protein sequence ID" value="PKY53045.1"/>
    <property type="molecule type" value="Genomic_DNA"/>
</dbReference>
<accession>A0A2I1H2C7</accession>
<dbReference type="AlphaFoldDB" id="A0A2I1H2C7"/>
<evidence type="ECO:0000256" key="1">
    <source>
        <dbReference type="SAM" id="MobiDB-lite"/>
    </source>
</evidence>
<comment type="caution">
    <text evidence="2">The sequence shown here is derived from an EMBL/GenBank/DDBJ whole genome shotgun (WGS) entry which is preliminary data.</text>
</comment>
<evidence type="ECO:0000313" key="3">
    <source>
        <dbReference type="Proteomes" id="UP000234323"/>
    </source>
</evidence>